<evidence type="ECO:0000256" key="1">
    <source>
        <dbReference type="SAM" id="SignalP"/>
    </source>
</evidence>
<evidence type="ECO:0000313" key="3">
    <source>
        <dbReference type="Proteomes" id="UP000054007"/>
    </source>
</evidence>
<feature type="chain" id="PRO_5002316558" evidence="1">
    <location>
        <begin position="20"/>
        <end position="59"/>
    </location>
</feature>
<proteinExistence type="predicted"/>
<reference evidence="2 3" key="1">
    <citation type="journal article" date="2015" name="Fungal Genet. Biol.">
        <title>Evolution of novel wood decay mechanisms in Agaricales revealed by the genome sequences of Fistulina hepatica and Cylindrobasidium torrendii.</title>
        <authorList>
            <person name="Floudas D."/>
            <person name="Held B.W."/>
            <person name="Riley R."/>
            <person name="Nagy L.G."/>
            <person name="Koehler G."/>
            <person name="Ransdell A.S."/>
            <person name="Younus H."/>
            <person name="Chow J."/>
            <person name="Chiniquy J."/>
            <person name="Lipzen A."/>
            <person name="Tritt A."/>
            <person name="Sun H."/>
            <person name="Haridas S."/>
            <person name="LaButti K."/>
            <person name="Ohm R.A."/>
            <person name="Kues U."/>
            <person name="Blanchette R.A."/>
            <person name="Grigoriev I.V."/>
            <person name="Minto R.E."/>
            <person name="Hibbett D.S."/>
        </authorList>
    </citation>
    <scope>NUCLEOTIDE SEQUENCE [LARGE SCALE GENOMIC DNA]</scope>
    <source>
        <strain evidence="2 3">FP15055 ss-10</strain>
    </source>
</reference>
<dbReference type="EMBL" id="KN880631">
    <property type="protein sequence ID" value="KIY64533.1"/>
    <property type="molecule type" value="Genomic_DNA"/>
</dbReference>
<keyword evidence="1" id="KW-0732">Signal</keyword>
<feature type="signal peptide" evidence="1">
    <location>
        <begin position="1"/>
        <end position="19"/>
    </location>
</feature>
<evidence type="ECO:0000313" key="2">
    <source>
        <dbReference type="EMBL" id="KIY64533.1"/>
    </source>
</evidence>
<accession>A0A0D7B1P2</accession>
<organism evidence="2 3">
    <name type="scientific">Cylindrobasidium torrendii FP15055 ss-10</name>
    <dbReference type="NCBI Taxonomy" id="1314674"/>
    <lineage>
        <taxon>Eukaryota</taxon>
        <taxon>Fungi</taxon>
        <taxon>Dikarya</taxon>
        <taxon>Basidiomycota</taxon>
        <taxon>Agaricomycotina</taxon>
        <taxon>Agaricomycetes</taxon>
        <taxon>Agaricomycetidae</taxon>
        <taxon>Agaricales</taxon>
        <taxon>Marasmiineae</taxon>
        <taxon>Physalacriaceae</taxon>
        <taxon>Cylindrobasidium</taxon>
    </lineage>
</organism>
<dbReference type="AlphaFoldDB" id="A0A0D7B1P2"/>
<gene>
    <name evidence="2" type="ORF">CYLTODRAFT_425129</name>
</gene>
<name>A0A0D7B1P2_9AGAR</name>
<dbReference type="Proteomes" id="UP000054007">
    <property type="component" value="Unassembled WGS sequence"/>
</dbReference>
<keyword evidence="3" id="KW-1185">Reference proteome</keyword>
<sequence>MAIVIIVVVFDLIALLVCTISPAISPARICFTHAELDLVVSTLIPAVRRLDTDMPAVHG</sequence>
<protein>
    <submittedName>
        <fullName evidence="2">Uncharacterized protein</fullName>
    </submittedName>
</protein>